<evidence type="ECO:0000313" key="2">
    <source>
        <dbReference type="EMBL" id="KAG2207358.1"/>
    </source>
</evidence>
<feature type="compositionally biased region" description="Polar residues" evidence="1">
    <location>
        <begin position="187"/>
        <end position="197"/>
    </location>
</feature>
<name>A0A8H7RCT0_9FUNG</name>
<organism evidence="2 3">
    <name type="scientific">Mucor saturninus</name>
    <dbReference type="NCBI Taxonomy" id="64648"/>
    <lineage>
        <taxon>Eukaryota</taxon>
        <taxon>Fungi</taxon>
        <taxon>Fungi incertae sedis</taxon>
        <taxon>Mucoromycota</taxon>
        <taxon>Mucoromycotina</taxon>
        <taxon>Mucoromycetes</taxon>
        <taxon>Mucorales</taxon>
        <taxon>Mucorineae</taxon>
        <taxon>Mucoraceae</taxon>
        <taxon>Mucor</taxon>
    </lineage>
</organism>
<dbReference type="AlphaFoldDB" id="A0A8H7RCT0"/>
<dbReference type="OrthoDB" id="2284342at2759"/>
<gene>
    <name evidence="2" type="ORF">INT47_006832</name>
</gene>
<evidence type="ECO:0000313" key="3">
    <source>
        <dbReference type="Proteomes" id="UP000603453"/>
    </source>
</evidence>
<proteinExistence type="predicted"/>
<dbReference type="EMBL" id="JAEPRD010000025">
    <property type="protein sequence ID" value="KAG2207358.1"/>
    <property type="molecule type" value="Genomic_DNA"/>
</dbReference>
<protein>
    <submittedName>
        <fullName evidence="2">Uncharacterized protein</fullName>
    </submittedName>
</protein>
<reference evidence="2" key="1">
    <citation type="submission" date="2020-12" db="EMBL/GenBank/DDBJ databases">
        <title>Metabolic potential, ecology and presence of endohyphal bacteria is reflected in genomic diversity of Mucoromycotina.</title>
        <authorList>
            <person name="Muszewska A."/>
            <person name="Okrasinska A."/>
            <person name="Steczkiewicz K."/>
            <person name="Drgas O."/>
            <person name="Orlowska M."/>
            <person name="Perlinska-Lenart U."/>
            <person name="Aleksandrzak-Piekarczyk T."/>
            <person name="Szatraj K."/>
            <person name="Zielenkiewicz U."/>
            <person name="Pilsyk S."/>
            <person name="Malc E."/>
            <person name="Mieczkowski P."/>
            <person name="Kruszewska J.S."/>
            <person name="Biernat P."/>
            <person name="Pawlowska J."/>
        </authorList>
    </citation>
    <scope>NUCLEOTIDE SEQUENCE</scope>
    <source>
        <strain evidence="2">WA0000017839</strain>
    </source>
</reference>
<keyword evidence="3" id="KW-1185">Reference proteome</keyword>
<accession>A0A8H7RCT0</accession>
<dbReference type="Proteomes" id="UP000603453">
    <property type="component" value="Unassembled WGS sequence"/>
</dbReference>
<sequence>MQQRLAHLEQMLQQAQSSVEHNSPALNSTVMDMNDTSENLTDLHSLEVRPSFTWTTPNFFSESLSLDEPLFTSPRLRDDECKKTIEIYPPIENLHYQPTDTIPVSARKMNHFQSKQDMPIKKLQYLVYGVFRPLDVLGLEITTQMNELRNNIAFQTINPNFTTNANSGNFTMDPSDFHAALVQQTNSTQALQNSGARNRNRKRNFPTTPY</sequence>
<evidence type="ECO:0000256" key="1">
    <source>
        <dbReference type="SAM" id="MobiDB-lite"/>
    </source>
</evidence>
<feature type="region of interest" description="Disordered" evidence="1">
    <location>
        <begin position="187"/>
        <end position="210"/>
    </location>
</feature>
<comment type="caution">
    <text evidence="2">The sequence shown here is derived from an EMBL/GenBank/DDBJ whole genome shotgun (WGS) entry which is preliminary data.</text>
</comment>